<dbReference type="Proteomes" id="UP000182715">
    <property type="component" value="Unassembled WGS sequence"/>
</dbReference>
<dbReference type="EMBL" id="CVTF01000089">
    <property type="protein sequence ID" value="CRY98447.1"/>
    <property type="molecule type" value="Genomic_DNA"/>
</dbReference>
<organism evidence="1 2">
    <name type="scientific">Neisseria meningitidis serogroup B</name>
    <dbReference type="NCBI Taxonomy" id="491"/>
    <lineage>
        <taxon>Bacteria</taxon>
        <taxon>Pseudomonadati</taxon>
        <taxon>Pseudomonadota</taxon>
        <taxon>Betaproteobacteria</taxon>
        <taxon>Neisseriales</taxon>
        <taxon>Neisseriaceae</taxon>
        <taxon>Neisseria</taxon>
    </lineage>
</organism>
<evidence type="ECO:0000313" key="1">
    <source>
        <dbReference type="EMBL" id="CRY98447.1"/>
    </source>
</evidence>
<protein>
    <submittedName>
        <fullName evidence="1">Uncharacterized protein</fullName>
    </submittedName>
</protein>
<proteinExistence type="predicted"/>
<reference evidence="1 2" key="1">
    <citation type="submission" date="2014-11" db="EMBL/GenBank/DDBJ databases">
        <authorList>
            <person name="Diene M.Seydina."/>
        </authorList>
    </citation>
    <scope>NUCLEOTIDE SEQUENCE [LARGE SCALE GENOMIC DNA]</scope>
    <source>
        <strain evidence="1 2">Neisseria meningitidis CHUV</strain>
    </source>
</reference>
<name>A0A0H5QS11_NEIMI</name>
<accession>A0A0H5QS11</accession>
<sequence>MTRNTLKITLLASPEVSGLKKEMGKKKKHSSNILRTV</sequence>
<evidence type="ECO:0000313" key="2">
    <source>
        <dbReference type="Proteomes" id="UP000182715"/>
    </source>
</evidence>
<dbReference type="AlphaFoldDB" id="A0A0H5QS11"/>